<comment type="caution">
    <text evidence="1">The sequence shown here is derived from an EMBL/GenBank/DDBJ whole genome shotgun (WGS) entry which is preliminary data.</text>
</comment>
<evidence type="ECO:0000313" key="2">
    <source>
        <dbReference type="Proteomes" id="UP000499080"/>
    </source>
</evidence>
<gene>
    <name evidence="1" type="ORF">AVEN_227773_1</name>
</gene>
<keyword evidence="2" id="KW-1185">Reference proteome</keyword>
<evidence type="ECO:0000313" key="1">
    <source>
        <dbReference type="EMBL" id="GBM81520.1"/>
    </source>
</evidence>
<dbReference type="Proteomes" id="UP000499080">
    <property type="component" value="Unassembled WGS sequence"/>
</dbReference>
<accession>A0A4Y2IV36</accession>
<dbReference type="EMBL" id="BGPR01002952">
    <property type="protein sequence ID" value="GBM81520.1"/>
    <property type="molecule type" value="Genomic_DNA"/>
</dbReference>
<sequence length="104" mass="12080">MLGNLKGPNYSDYFNALDKIGKLGGWSNDQLLHITQLKMEGTARRFYESPLKNNNELSYGVLKQKMISHFKDEESFAASFASFSSAQQYEHESVRIFLFVYRVW</sequence>
<protein>
    <submittedName>
        <fullName evidence="1">Uncharacterized protein</fullName>
    </submittedName>
</protein>
<organism evidence="1 2">
    <name type="scientific">Araneus ventricosus</name>
    <name type="common">Orbweaver spider</name>
    <name type="synonym">Epeira ventricosa</name>
    <dbReference type="NCBI Taxonomy" id="182803"/>
    <lineage>
        <taxon>Eukaryota</taxon>
        <taxon>Metazoa</taxon>
        <taxon>Ecdysozoa</taxon>
        <taxon>Arthropoda</taxon>
        <taxon>Chelicerata</taxon>
        <taxon>Arachnida</taxon>
        <taxon>Araneae</taxon>
        <taxon>Araneomorphae</taxon>
        <taxon>Entelegynae</taxon>
        <taxon>Araneoidea</taxon>
        <taxon>Araneidae</taxon>
        <taxon>Araneus</taxon>
    </lineage>
</organism>
<proteinExistence type="predicted"/>
<dbReference type="OrthoDB" id="7486164at2759"/>
<name>A0A4Y2IV36_ARAVE</name>
<reference evidence="1 2" key="1">
    <citation type="journal article" date="2019" name="Sci. Rep.">
        <title>Orb-weaving spider Araneus ventricosus genome elucidates the spidroin gene catalogue.</title>
        <authorList>
            <person name="Kono N."/>
            <person name="Nakamura H."/>
            <person name="Ohtoshi R."/>
            <person name="Moran D.A.P."/>
            <person name="Shinohara A."/>
            <person name="Yoshida Y."/>
            <person name="Fujiwara M."/>
            <person name="Mori M."/>
            <person name="Tomita M."/>
            <person name="Arakawa K."/>
        </authorList>
    </citation>
    <scope>NUCLEOTIDE SEQUENCE [LARGE SCALE GENOMIC DNA]</scope>
</reference>
<dbReference type="AlphaFoldDB" id="A0A4Y2IV36"/>